<dbReference type="GO" id="GO:0003700">
    <property type="term" value="F:DNA-binding transcription factor activity"/>
    <property type="evidence" value="ECO:0007669"/>
    <property type="project" value="InterPro"/>
</dbReference>
<sequence>MLRFDFVTLRLFVAIADEGRLTAAAEREHLALAAVSKRVSDLETLVGTELLYRRPRGVELTPAGRAFLHHARRILEDVARLQAELSEYGEGVRGHVRIHSNTSAIIAFLPQDLSAFAIEYPQIKIDLQERTSSEAITAVRDGVADIGIFASHVAADELEVRPYRRDQLVLVTPQDHPLAVHDKLYLHQAAEYDFVGLQQDASLQSLLHEQASQAGRTLRMRIQVRSFDGICRMIHCGMGIGVLPQRTLYRDLNDLKLRMIPLADEWATRELVIGMRHYAALPVVARHLVDHLLTPTGSTGEAP</sequence>
<dbReference type="AlphaFoldDB" id="A0A1N6D016"/>
<dbReference type="PROSITE" id="PS50931">
    <property type="entry name" value="HTH_LYSR"/>
    <property type="match status" value="1"/>
</dbReference>
<dbReference type="GO" id="GO:0003677">
    <property type="term" value="F:DNA binding"/>
    <property type="evidence" value="ECO:0007669"/>
    <property type="project" value="UniProtKB-KW"/>
</dbReference>
<evidence type="ECO:0000256" key="1">
    <source>
        <dbReference type="ARBA" id="ARBA00009437"/>
    </source>
</evidence>
<dbReference type="GO" id="GO:0005829">
    <property type="term" value="C:cytosol"/>
    <property type="evidence" value="ECO:0007669"/>
    <property type="project" value="TreeGrafter"/>
</dbReference>
<keyword evidence="3 6" id="KW-0238">DNA-binding</keyword>
<evidence type="ECO:0000313" key="7">
    <source>
        <dbReference type="Proteomes" id="UP000185024"/>
    </source>
</evidence>
<evidence type="ECO:0000256" key="3">
    <source>
        <dbReference type="ARBA" id="ARBA00023125"/>
    </source>
</evidence>
<dbReference type="InterPro" id="IPR036390">
    <property type="entry name" value="WH_DNA-bd_sf"/>
</dbReference>
<dbReference type="SUPFAM" id="SSF46785">
    <property type="entry name" value="Winged helix' DNA-binding domain"/>
    <property type="match status" value="1"/>
</dbReference>
<dbReference type="SUPFAM" id="SSF53850">
    <property type="entry name" value="Periplasmic binding protein-like II"/>
    <property type="match status" value="1"/>
</dbReference>
<dbReference type="EMBL" id="FSQX01000001">
    <property type="protein sequence ID" value="SIN73301.1"/>
    <property type="molecule type" value="Genomic_DNA"/>
</dbReference>
<dbReference type="Gene3D" id="3.40.190.290">
    <property type="match status" value="1"/>
</dbReference>
<dbReference type="Pfam" id="PF03466">
    <property type="entry name" value="LysR_substrate"/>
    <property type="match status" value="1"/>
</dbReference>
<reference evidence="6 7" key="1">
    <citation type="submission" date="2016-11" db="EMBL/GenBank/DDBJ databases">
        <authorList>
            <person name="Jaros S."/>
            <person name="Januszkiewicz K."/>
            <person name="Wedrychowicz H."/>
        </authorList>
    </citation>
    <scope>NUCLEOTIDE SEQUENCE [LARGE SCALE GENOMIC DNA]</scope>
    <source>
        <strain evidence="6 7">ACAM 239</strain>
    </source>
</reference>
<dbReference type="InterPro" id="IPR050950">
    <property type="entry name" value="HTH-type_LysR_regulators"/>
</dbReference>
<dbReference type="Pfam" id="PF00126">
    <property type="entry name" value="HTH_1"/>
    <property type="match status" value="1"/>
</dbReference>
<organism evidence="6 7">
    <name type="scientific">Vreelandella aquamarina</name>
    <dbReference type="NCBI Taxonomy" id="77097"/>
    <lineage>
        <taxon>Bacteria</taxon>
        <taxon>Pseudomonadati</taxon>
        <taxon>Pseudomonadota</taxon>
        <taxon>Gammaproteobacteria</taxon>
        <taxon>Oceanospirillales</taxon>
        <taxon>Halomonadaceae</taxon>
        <taxon>Vreelandella</taxon>
    </lineage>
</organism>
<feature type="domain" description="HTH lysR-type" evidence="5">
    <location>
        <begin position="9"/>
        <end position="61"/>
    </location>
</feature>
<dbReference type="FunFam" id="1.10.10.10:FF:000001">
    <property type="entry name" value="LysR family transcriptional regulator"/>
    <property type="match status" value="1"/>
</dbReference>
<keyword evidence="4" id="KW-0804">Transcription</keyword>
<proteinExistence type="inferred from homology"/>
<dbReference type="GeneID" id="97276777"/>
<comment type="similarity">
    <text evidence="1">Belongs to the LysR transcriptional regulatory family.</text>
</comment>
<dbReference type="RefSeq" id="WP_074211312.1">
    <property type="nucleotide sequence ID" value="NZ_BJOI01000021.1"/>
</dbReference>
<dbReference type="InterPro" id="IPR000847">
    <property type="entry name" value="LysR_HTH_N"/>
</dbReference>
<dbReference type="PANTHER" id="PTHR30419">
    <property type="entry name" value="HTH-TYPE TRANSCRIPTIONAL REGULATOR YBHD"/>
    <property type="match status" value="1"/>
</dbReference>
<evidence type="ECO:0000313" key="6">
    <source>
        <dbReference type="EMBL" id="SIN73301.1"/>
    </source>
</evidence>
<accession>A0A1N6D016</accession>
<dbReference type="Proteomes" id="UP000185024">
    <property type="component" value="Unassembled WGS sequence"/>
</dbReference>
<dbReference type="CDD" id="cd08421">
    <property type="entry name" value="PBP2_LTTR_like_1"/>
    <property type="match status" value="1"/>
</dbReference>
<evidence type="ECO:0000256" key="2">
    <source>
        <dbReference type="ARBA" id="ARBA00023015"/>
    </source>
</evidence>
<protein>
    <submittedName>
        <fullName evidence="6">DNA-binding transcriptional regulator, LysR family</fullName>
    </submittedName>
</protein>
<dbReference type="PANTHER" id="PTHR30419:SF2">
    <property type="entry name" value="LYSR FAMILY TRANSCRIPTIONAL REGULATOR"/>
    <property type="match status" value="1"/>
</dbReference>
<keyword evidence="2" id="KW-0805">Transcription regulation</keyword>
<dbReference type="InterPro" id="IPR005119">
    <property type="entry name" value="LysR_subst-bd"/>
</dbReference>
<gene>
    <name evidence="6" type="ORF">SAMN05878438_3015</name>
</gene>
<dbReference type="InterPro" id="IPR036388">
    <property type="entry name" value="WH-like_DNA-bd_sf"/>
</dbReference>
<dbReference type="Gene3D" id="1.10.10.10">
    <property type="entry name" value="Winged helix-like DNA-binding domain superfamily/Winged helix DNA-binding domain"/>
    <property type="match status" value="1"/>
</dbReference>
<evidence type="ECO:0000259" key="5">
    <source>
        <dbReference type="PROSITE" id="PS50931"/>
    </source>
</evidence>
<name>A0A1N6D016_9GAMM</name>
<evidence type="ECO:0000256" key="4">
    <source>
        <dbReference type="ARBA" id="ARBA00023163"/>
    </source>
</evidence>